<keyword evidence="5" id="KW-1185">Reference proteome</keyword>
<dbReference type="AlphaFoldDB" id="A0A5N5ILC5"/>
<keyword evidence="2" id="KW-0328">Glycosyltransferase</keyword>
<keyword evidence="3 4" id="KW-0808">Transferase</keyword>
<evidence type="ECO:0000256" key="3">
    <source>
        <dbReference type="ARBA" id="ARBA00022679"/>
    </source>
</evidence>
<dbReference type="Proteomes" id="UP000327157">
    <property type="component" value="Chromosome 5"/>
</dbReference>
<reference evidence="4 5" key="3">
    <citation type="submission" date="2019-11" db="EMBL/GenBank/DDBJ databases">
        <title>A de novo genome assembly of a pear dwarfing rootstock.</title>
        <authorList>
            <person name="Wang F."/>
            <person name="Wang J."/>
            <person name="Li S."/>
            <person name="Zhang Y."/>
            <person name="Fang M."/>
            <person name="Ma L."/>
            <person name="Zhao Y."/>
            <person name="Jiang S."/>
        </authorList>
    </citation>
    <scope>NUCLEOTIDE SEQUENCE [LARGE SCALE GENOMIC DNA]</scope>
    <source>
        <strain evidence="4">S2</strain>
        <tissue evidence="4">Leaf</tissue>
    </source>
</reference>
<dbReference type="CDD" id="cd03784">
    <property type="entry name" value="GT1_Gtf-like"/>
    <property type="match status" value="1"/>
</dbReference>
<accession>A0A5N5ILC5</accession>
<dbReference type="Pfam" id="PF00201">
    <property type="entry name" value="UDPGT"/>
    <property type="match status" value="1"/>
</dbReference>
<comment type="caution">
    <text evidence="4">The sequence shown here is derived from an EMBL/GenBank/DDBJ whole genome shotgun (WGS) entry which is preliminary data.</text>
</comment>
<gene>
    <name evidence="4" type="ORF">D8674_026418</name>
</gene>
<protein>
    <submittedName>
        <fullName evidence="4">Scopoletin glucosyltransferase-like</fullName>
    </submittedName>
</protein>
<dbReference type="OrthoDB" id="1925022at2759"/>
<organism evidence="4 5">
    <name type="scientific">Pyrus ussuriensis x Pyrus communis</name>
    <dbReference type="NCBI Taxonomy" id="2448454"/>
    <lineage>
        <taxon>Eukaryota</taxon>
        <taxon>Viridiplantae</taxon>
        <taxon>Streptophyta</taxon>
        <taxon>Embryophyta</taxon>
        <taxon>Tracheophyta</taxon>
        <taxon>Spermatophyta</taxon>
        <taxon>Magnoliopsida</taxon>
        <taxon>eudicotyledons</taxon>
        <taxon>Gunneridae</taxon>
        <taxon>Pentapetalae</taxon>
        <taxon>rosids</taxon>
        <taxon>fabids</taxon>
        <taxon>Rosales</taxon>
        <taxon>Rosaceae</taxon>
        <taxon>Amygdaloideae</taxon>
        <taxon>Maleae</taxon>
        <taxon>Pyrus</taxon>
    </lineage>
</organism>
<evidence type="ECO:0000313" key="4">
    <source>
        <dbReference type="EMBL" id="KAB2635884.1"/>
    </source>
</evidence>
<dbReference type="PANTHER" id="PTHR48047:SF135">
    <property type="entry name" value="GLYCOSYLTRANSFERASE"/>
    <property type="match status" value="1"/>
</dbReference>
<dbReference type="FunFam" id="3.40.50.2000:FF:000431">
    <property type="entry name" value="UDP-glycosyltransferase 90A1"/>
    <property type="match status" value="1"/>
</dbReference>
<dbReference type="Gene3D" id="3.40.50.2000">
    <property type="entry name" value="Glycogen Phosphorylase B"/>
    <property type="match status" value="2"/>
</dbReference>
<comment type="similarity">
    <text evidence="1">Belongs to the UDP-glycosyltransferase family.</text>
</comment>
<evidence type="ECO:0000313" key="5">
    <source>
        <dbReference type="Proteomes" id="UP000327157"/>
    </source>
</evidence>
<proteinExistence type="inferred from homology"/>
<evidence type="ECO:0000256" key="1">
    <source>
        <dbReference type="ARBA" id="ARBA00009995"/>
    </source>
</evidence>
<dbReference type="PANTHER" id="PTHR48047">
    <property type="entry name" value="GLYCOSYLTRANSFERASE"/>
    <property type="match status" value="1"/>
</dbReference>
<dbReference type="SUPFAM" id="SSF53756">
    <property type="entry name" value="UDP-Glycosyltransferase/glycogen phosphorylase"/>
    <property type="match status" value="1"/>
</dbReference>
<dbReference type="GO" id="GO:0035251">
    <property type="term" value="F:UDP-glucosyltransferase activity"/>
    <property type="evidence" value="ECO:0007669"/>
    <property type="project" value="TreeGrafter"/>
</dbReference>
<dbReference type="EMBL" id="SMOL01000004">
    <property type="protein sequence ID" value="KAB2635884.1"/>
    <property type="molecule type" value="Genomic_DNA"/>
</dbReference>
<sequence>MLKRAKEAEKTSYGIVVNGFYVLKSVYADYYRNVLGMKAWHIGAVSLCNRNNEEKTLRKSNYQQVLILDHEAVGGFVTHCGWNSMLEGIAAGLPMVKWPVLGEQLYNEKLVTQVLKNGVGVGAQKWVIVVGDTVRKEAVEKAVRRIMVGEEAQEMRSRARELAEQANRAV</sequence>
<name>A0A5N5ILC5_9ROSA</name>
<evidence type="ECO:0000256" key="2">
    <source>
        <dbReference type="ARBA" id="ARBA00022676"/>
    </source>
</evidence>
<dbReference type="InterPro" id="IPR002213">
    <property type="entry name" value="UDP_glucos_trans"/>
</dbReference>
<reference evidence="4 5" key="1">
    <citation type="submission" date="2019-09" db="EMBL/GenBank/DDBJ databases">
        <authorList>
            <person name="Ou C."/>
        </authorList>
    </citation>
    <scope>NUCLEOTIDE SEQUENCE [LARGE SCALE GENOMIC DNA]</scope>
    <source>
        <strain evidence="4">S2</strain>
        <tissue evidence="4">Leaf</tissue>
    </source>
</reference>
<reference evidence="5" key="2">
    <citation type="submission" date="2019-10" db="EMBL/GenBank/DDBJ databases">
        <title>A de novo genome assembly of a pear dwarfing rootstock.</title>
        <authorList>
            <person name="Wang F."/>
            <person name="Wang J."/>
            <person name="Li S."/>
            <person name="Zhang Y."/>
            <person name="Fang M."/>
            <person name="Ma L."/>
            <person name="Zhao Y."/>
            <person name="Jiang S."/>
        </authorList>
    </citation>
    <scope>NUCLEOTIDE SEQUENCE [LARGE SCALE GENOMIC DNA]</scope>
</reference>